<dbReference type="EMBL" id="PPQW01000005">
    <property type="protein sequence ID" value="PNZ69217.1"/>
    <property type="molecule type" value="Genomic_DNA"/>
</dbReference>
<dbReference type="SUPFAM" id="SSF46785">
    <property type="entry name" value="Winged helix' DNA-binding domain"/>
    <property type="match status" value="1"/>
</dbReference>
<gene>
    <name evidence="6" type="ORF">BU607_01465</name>
    <name evidence="5" type="ORF">CD158_01445</name>
</gene>
<accession>A0AAP8TTY8</accession>
<dbReference type="PANTHER" id="PTHR33204">
    <property type="entry name" value="TRANSCRIPTIONAL REGULATOR, MARR FAMILY"/>
    <property type="match status" value="1"/>
</dbReference>
<dbReference type="InterPro" id="IPR036390">
    <property type="entry name" value="WH_DNA-bd_sf"/>
</dbReference>
<dbReference type="Proteomes" id="UP000242470">
    <property type="component" value="Unassembled WGS sequence"/>
</dbReference>
<dbReference type="GeneID" id="64981667"/>
<keyword evidence="8" id="KW-1185">Reference proteome</keyword>
<dbReference type="RefSeq" id="WP_059107904.1">
    <property type="nucleotide sequence ID" value="NZ_AP024589.1"/>
</dbReference>
<reference evidence="6" key="3">
    <citation type="submission" date="2018-03" db="EMBL/GenBank/DDBJ databases">
        <authorList>
            <person name="Naushad S."/>
        </authorList>
    </citation>
    <scope>NUCLEOTIDE SEQUENCE</scope>
    <source>
        <strain evidence="6">SNUC 993</strain>
    </source>
</reference>
<evidence type="ECO:0000313" key="8">
    <source>
        <dbReference type="Proteomes" id="UP000242694"/>
    </source>
</evidence>
<dbReference type="PROSITE" id="PS51118">
    <property type="entry name" value="HTH_HXLR"/>
    <property type="match status" value="1"/>
</dbReference>
<dbReference type="GO" id="GO:0003677">
    <property type="term" value="F:DNA binding"/>
    <property type="evidence" value="ECO:0007669"/>
    <property type="project" value="UniProtKB-KW"/>
</dbReference>
<dbReference type="AlphaFoldDB" id="A0AAP8TTY8"/>
<keyword evidence="3" id="KW-0804">Transcription</keyword>
<feature type="domain" description="HTH hxlR-type" evidence="4">
    <location>
        <begin position="4"/>
        <end position="106"/>
    </location>
</feature>
<dbReference type="InterPro" id="IPR036388">
    <property type="entry name" value="WH-like_DNA-bd_sf"/>
</dbReference>
<evidence type="ECO:0000313" key="7">
    <source>
        <dbReference type="Proteomes" id="UP000242470"/>
    </source>
</evidence>
<comment type="caution">
    <text evidence="5">The sequence shown here is derived from an EMBL/GenBank/DDBJ whole genome shotgun (WGS) entry which is preliminary data.</text>
</comment>
<dbReference type="EMBL" id="PZDI01000004">
    <property type="protein sequence ID" value="PTH19455.1"/>
    <property type="molecule type" value="Genomic_DNA"/>
</dbReference>
<dbReference type="Pfam" id="PF01638">
    <property type="entry name" value="HxlR"/>
    <property type="match status" value="1"/>
</dbReference>
<dbReference type="InterPro" id="IPR002577">
    <property type="entry name" value="HTH_HxlR"/>
</dbReference>
<evidence type="ECO:0000256" key="3">
    <source>
        <dbReference type="ARBA" id="ARBA00023163"/>
    </source>
</evidence>
<dbReference type="PANTHER" id="PTHR33204:SF37">
    <property type="entry name" value="HTH-TYPE TRANSCRIPTIONAL REGULATOR YODB"/>
    <property type="match status" value="1"/>
</dbReference>
<reference evidence="5 7" key="2">
    <citation type="submission" date="2017-08" db="EMBL/GenBank/DDBJ databases">
        <title>Draft genome sequences of 64 type strains of genus Staph aureus.</title>
        <authorList>
            <person name="Cole K."/>
            <person name="Golubchik T."/>
            <person name="Russell J."/>
            <person name="Foster D."/>
            <person name="Llewelyn M."/>
            <person name="Wilson D."/>
            <person name="Crook D."/>
            <person name="Paul J."/>
        </authorList>
    </citation>
    <scope>NUCLEOTIDE SEQUENCE [LARGE SCALE GENOMIC DNA]</scope>
    <source>
        <strain evidence="5 7">NCTC 12101</strain>
    </source>
</reference>
<reference evidence="6 8" key="1">
    <citation type="journal article" date="2016" name="Front. Microbiol.">
        <title>Comprehensive Phylogenetic Analysis of Bovine Non-aureus Staphylococci Species Based on Whole-Genome Sequencing.</title>
        <authorList>
            <person name="Naushad S."/>
            <person name="Barkema H.W."/>
            <person name="Luby C."/>
            <person name="Condas L.A."/>
            <person name="Nobrega D.B."/>
            <person name="Carson D.A."/>
            <person name="De Buck J."/>
        </authorList>
    </citation>
    <scope>NUCLEOTIDE SEQUENCE [LARGE SCALE GENOMIC DNA]</scope>
    <source>
        <strain evidence="6 8">SNUC 993</strain>
    </source>
</reference>
<protein>
    <submittedName>
        <fullName evidence="5">Transcriptional regulator</fullName>
    </submittedName>
</protein>
<proteinExistence type="predicted"/>
<dbReference type="Proteomes" id="UP000242694">
    <property type="component" value="Unassembled WGS sequence"/>
</dbReference>
<evidence type="ECO:0000313" key="6">
    <source>
        <dbReference type="EMBL" id="PTH19455.1"/>
    </source>
</evidence>
<keyword evidence="2" id="KW-0238">DNA-binding</keyword>
<evidence type="ECO:0000259" key="4">
    <source>
        <dbReference type="PROSITE" id="PS51118"/>
    </source>
</evidence>
<evidence type="ECO:0000256" key="1">
    <source>
        <dbReference type="ARBA" id="ARBA00023015"/>
    </source>
</evidence>
<name>A0AAP8TTY8_9STAP</name>
<evidence type="ECO:0000256" key="2">
    <source>
        <dbReference type="ARBA" id="ARBA00023125"/>
    </source>
</evidence>
<keyword evidence="1" id="KW-0805">Transcription regulation</keyword>
<dbReference type="Gene3D" id="1.10.10.10">
    <property type="entry name" value="Winged helix-like DNA-binding domain superfamily/Winged helix DNA-binding domain"/>
    <property type="match status" value="1"/>
</dbReference>
<organism evidence="5 7">
    <name type="scientific">Staphylococcus auricularis</name>
    <dbReference type="NCBI Taxonomy" id="29379"/>
    <lineage>
        <taxon>Bacteria</taxon>
        <taxon>Bacillati</taxon>
        <taxon>Bacillota</taxon>
        <taxon>Bacilli</taxon>
        <taxon>Bacillales</taxon>
        <taxon>Staphylococcaceae</taxon>
        <taxon>Staphylococcus</taxon>
    </lineage>
</organism>
<evidence type="ECO:0000313" key="5">
    <source>
        <dbReference type="EMBL" id="PNZ69217.1"/>
    </source>
</evidence>
<sequence length="116" mass="13248">MEVCPYLEETFKIVGKSWNGLIINYLSQCPEQTAHFSEIKRDLKKITPRSLSMKLSELGGWGLVEKQITSKQPVQIRYQLTEKGVALAEALKPLENWAHTFINLEQESAQDDKNAQ</sequence>